<gene>
    <name evidence="1" type="ORF">H0A72_00040</name>
</gene>
<organism evidence="1 2">
    <name type="scientific">Parapusillimonas granuli</name>
    <dbReference type="NCBI Taxonomy" id="380911"/>
    <lineage>
        <taxon>Bacteria</taxon>
        <taxon>Pseudomonadati</taxon>
        <taxon>Pseudomonadota</taxon>
        <taxon>Betaproteobacteria</taxon>
        <taxon>Burkholderiales</taxon>
        <taxon>Alcaligenaceae</taxon>
        <taxon>Parapusillimonas</taxon>
    </lineage>
</organism>
<evidence type="ECO:0000313" key="1">
    <source>
        <dbReference type="EMBL" id="NYT47693.1"/>
    </source>
</evidence>
<evidence type="ECO:0000313" key="2">
    <source>
        <dbReference type="Proteomes" id="UP000559809"/>
    </source>
</evidence>
<keyword evidence="2" id="KW-1185">Reference proteome</keyword>
<dbReference type="RefSeq" id="WP_180152741.1">
    <property type="nucleotide sequence ID" value="NZ_JACCEM010000001.1"/>
</dbReference>
<accession>A0A853FSV3</accession>
<protein>
    <submittedName>
        <fullName evidence="1">Uncharacterized protein</fullName>
    </submittedName>
</protein>
<name>A0A853FSV3_9BURK</name>
<dbReference type="Proteomes" id="UP000559809">
    <property type="component" value="Unassembled WGS sequence"/>
</dbReference>
<reference evidence="1 2" key="1">
    <citation type="submission" date="2020-07" db="EMBL/GenBank/DDBJ databases">
        <title>Taxonomic revisions and descriptions of new bacterial species based on genomic comparisons in the high-G+C-content subgroup of the family Alcaligenaceae.</title>
        <authorList>
            <person name="Szabo A."/>
            <person name="Felfoldi T."/>
        </authorList>
    </citation>
    <scope>NUCLEOTIDE SEQUENCE [LARGE SCALE GENOMIC DNA]</scope>
    <source>
        <strain evidence="1 2">LMG 24012</strain>
    </source>
</reference>
<sequence length="147" mass="16165">MTQDDLSRWMPLLALNHDVLGQRLAAHAMAQGWGLRGLAWTLELLDDELCDAWLCGSGLADLPRRHIEIAAGVLGLGVWQAYFLSGELSLSSFVSDESRSDLIGQARRRWPELANTSGEVALFALVLSGHPLTAEDVWLKLIEVPSF</sequence>
<dbReference type="AlphaFoldDB" id="A0A853FSV3"/>
<comment type="caution">
    <text evidence="1">The sequence shown here is derived from an EMBL/GenBank/DDBJ whole genome shotgun (WGS) entry which is preliminary data.</text>
</comment>
<proteinExistence type="predicted"/>
<dbReference type="EMBL" id="JACCEM010000001">
    <property type="protein sequence ID" value="NYT47693.1"/>
    <property type="molecule type" value="Genomic_DNA"/>
</dbReference>